<comment type="subcellular location">
    <subcellularLocation>
        <location evidence="1">Membrane</location>
        <topology evidence="1">Single-pass type II membrane protein</topology>
    </subcellularLocation>
</comment>
<proteinExistence type="predicted"/>
<dbReference type="EMBL" id="NBIV01000001">
    <property type="protein sequence ID" value="PXF50050.1"/>
    <property type="molecule type" value="Genomic_DNA"/>
</dbReference>
<evidence type="ECO:0000256" key="1">
    <source>
        <dbReference type="ARBA" id="ARBA00004606"/>
    </source>
</evidence>
<keyword evidence="2" id="KW-0328">Glycosyltransferase</keyword>
<keyword evidence="7" id="KW-1133">Transmembrane helix</keyword>
<evidence type="ECO:0000256" key="7">
    <source>
        <dbReference type="SAM" id="Phobius"/>
    </source>
</evidence>
<gene>
    <name evidence="8" type="ORF">BWQ96_00210</name>
</gene>
<evidence type="ECO:0000256" key="2">
    <source>
        <dbReference type="ARBA" id="ARBA00022676"/>
    </source>
</evidence>
<dbReference type="GO" id="GO:0016020">
    <property type="term" value="C:membrane"/>
    <property type="evidence" value="ECO:0007669"/>
    <property type="project" value="UniProtKB-SubCell"/>
</dbReference>
<dbReference type="PANTHER" id="PTHR45719:SF3">
    <property type="entry name" value="BETA-GLUCURONOSYLTRANSFERASE GLCAT14A"/>
    <property type="match status" value="1"/>
</dbReference>
<sequence length="513" mass="58865">MARIPYPHQEVEQMPSIRRLRPAPSPHSKRLRKRFKRPRPQVVTIIASIVILFVFLVLSRATLFTSQYTLLPESSDASNPLNRRNSKSASSNSPASLVLPLSQRQPDTKKPSEHTVISADGSVFYVDHQAFTIVPSQRTQPLAVTRMSHIVGDTDAKIAFFLQISDANMPFLPRLLTVLWHPSNVYLIHFDYKMAREKTHSFRQSVAQNGKFSNVHFMQSEHITYMGVSMLLNTLSAIEQLLSMDDSWDYFINLSGSDYPLVNVANMRRILGQAHIVGRNVTFLQVAPNKQFWVRTKETRFNYVFYDPALGMQDTPSSELVRTKKEHPSRGEIGIQFLQSEAWVILHRSFARFSVRSAVARKLLMLLSMMKDPEEHFFVMLAWNDAHFNSTLAHHALRGIYWKLDGKRSGQHPYYIDDDVENGSLPFWDPGVVHSRCFFARKFRHAESALLDRIDRMMSGTHAEADMKAVEDSLIAVKEFVGCLAKRDPAWADILWHPPCNYTEYAPGHKRQR</sequence>
<evidence type="ECO:0000256" key="4">
    <source>
        <dbReference type="ARBA" id="ARBA00023136"/>
    </source>
</evidence>
<name>A0A2V3JD75_9FLOR</name>
<protein>
    <submittedName>
        <fullName evidence="8">Beta-glucuronosyltransferase GlcAT14B</fullName>
    </submittedName>
</protein>
<dbReference type="Pfam" id="PF02485">
    <property type="entry name" value="Branch"/>
    <property type="match status" value="1"/>
</dbReference>
<dbReference type="InterPro" id="IPR044610">
    <property type="entry name" value="GLCAT14A/B/C"/>
</dbReference>
<evidence type="ECO:0000256" key="5">
    <source>
        <dbReference type="ARBA" id="ARBA00023180"/>
    </source>
</evidence>
<feature type="transmembrane region" description="Helical" evidence="7">
    <location>
        <begin position="42"/>
        <end position="63"/>
    </location>
</feature>
<dbReference type="PANTHER" id="PTHR45719">
    <property type="entry name" value="GLYCOSYLTRANSFERASE"/>
    <property type="match status" value="1"/>
</dbReference>
<feature type="compositionally biased region" description="Low complexity" evidence="6">
    <location>
        <begin position="81"/>
        <end position="102"/>
    </location>
</feature>
<keyword evidence="5" id="KW-0325">Glycoprotein</keyword>
<dbReference type="InterPro" id="IPR003406">
    <property type="entry name" value="Glyco_trans_14"/>
</dbReference>
<feature type="region of interest" description="Disordered" evidence="6">
    <location>
        <begin position="1"/>
        <end position="35"/>
    </location>
</feature>
<comment type="caution">
    <text evidence="8">The sequence shown here is derived from an EMBL/GenBank/DDBJ whole genome shotgun (WGS) entry which is preliminary data.</text>
</comment>
<evidence type="ECO:0000256" key="3">
    <source>
        <dbReference type="ARBA" id="ARBA00022679"/>
    </source>
</evidence>
<dbReference type="GO" id="GO:0015020">
    <property type="term" value="F:glucuronosyltransferase activity"/>
    <property type="evidence" value="ECO:0007669"/>
    <property type="project" value="InterPro"/>
</dbReference>
<dbReference type="AlphaFoldDB" id="A0A2V3JD75"/>
<reference evidence="8 9" key="1">
    <citation type="journal article" date="2018" name="Mol. Biol. Evol.">
        <title>Analysis of the draft genome of the red seaweed Gracilariopsis chorda provides insights into genome size evolution in Rhodophyta.</title>
        <authorList>
            <person name="Lee J."/>
            <person name="Yang E.C."/>
            <person name="Graf L."/>
            <person name="Yang J.H."/>
            <person name="Qiu H."/>
            <person name="Zel Zion U."/>
            <person name="Chan C.X."/>
            <person name="Stephens T.G."/>
            <person name="Weber A.P.M."/>
            <person name="Boo G.H."/>
            <person name="Boo S.M."/>
            <person name="Kim K.M."/>
            <person name="Shin Y."/>
            <person name="Jung M."/>
            <person name="Lee S.J."/>
            <person name="Yim H.S."/>
            <person name="Lee J.H."/>
            <person name="Bhattacharya D."/>
            <person name="Yoon H.S."/>
        </authorList>
    </citation>
    <scope>NUCLEOTIDE SEQUENCE [LARGE SCALE GENOMIC DNA]</scope>
    <source>
        <strain evidence="8 9">SKKU-2015</strain>
        <tissue evidence="8">Whole body</tissue>
    </source>
</reference>
<evidence type="ECO:0000313" key="9">
    <source>
        <dbReference type="Proteomes" id="UP000247409"/>
    </source>
</evidence>
<keyword evidence="3 8" id="KW-0808">Transferase</keyword>
<keyword evidence="4 7" id="KW-0472">Membrane</keyword>
<organism evidence="8 9">
    <name type="scientific">Gracilariopsis chorda</name>
    <dbReference type="NCBI Taxonomy" id="448386"/>
    <lineage>
        <taxon>Eukaryota</taxon>
        <taxon>Rhodophyta</taxon>
        <taxon>Florideophyceae</taxon>
        <taxon>Rhodymeniophycidae</taxon>
        <taxon>Gracilariales</taxon>
        <taxon>Gracilariaceae</taxon>
        <taxon>Gracilariopsis</taxon>
    </lineage>
</organism>
<dbReference type="Proteomes" id="UP000247409">
    <property type="component" value="Unassembled WGS sequence"/>
</dbReference>
<evidence type="ECO:0000313" key="8">
    <source>
        <dbReference type="EMBL" id="PXF50050.1"/>
    </source>
</evidence>
<feature type="region of interest" description="Disordered" evidence="6">
    <location>
        <begin position="74"/>
        <end position="112"/>
    </location>
</feature>
<keyword evidence="7" id="KW-0812">Transmembrane</keyword>
<dbReference type="OrthoDB" id="2019572at2759"/>
<accession>A0A2V3JD75</accession>
<keyword evidence="9" id="KW-1185">Reference proteome</keyword>
<evidence type="ECO:0000256" key="6">
    <source>
        <dbReference type="SAM" id="MobiDB-lite"/>
    </source>
</evidence>